<dbReference type="PANTHER" id="PTHR43102:SF2">
    <property type="entry name" value="GAF DOMAIN-CONTAINING PROTEIN"/>
    <property type="match status" value="1"/>
</dbReference>
<organism evidence="2 3">
    <name type="scientific">Litoribrevibacter albus</name>
    <dbReference type="NCBI Taxonomy" id="1473156"/>
    <lineage>
        <taxon>Bacteria</taxon>
        <taxon>Pseudomonadati</taxon>
        <taxon>Pseudomonadota</taxon>
        <taxon>Gammaproteobacteria</taxon>
        <taxon>Oceanospirillales</taxon>
        <taxon>Oceanospirillaceae</taxon>
        <taxon>Litoribrevibacter</taxon>
    </lineage>
</organism>
<comment type="caution">
    <text evidence="2">The sequence shown here is derived from an EMBL/GenBank/DDBJ whole genome shotgun (WGS) entry which is preliminary data.</text>
</comment>
<dbReference type="SMART" id="SM00065">
    <property type="entry name" value="GAF"/>
    <property type="match status" value="1"/>
</dbReference>
<gene>
    <name evidence="2" type="ORF">GCM10007876_12760</name>
</gene>
<reference evidence="2" key="1">
    <citation type="journal article" date="2014" name="Int. J. Syst. Evol. Microbiol.">
        <title>Complete genome sequence of Corynebacterium casei LMG S-19264T (=DSM 44701T), isolated from a smear-ripened cheese.</title>
        <authorList>
            <consortium name="US DOE Joint Genome Institute (JGI-PGF)"/>
            <person name="Walter F."/>
            <person name="Albersmeier A."/>
            <person name="Kalinowski J."/>
            <person name="Ruckert C."/>
        </authorList>
    </citation>
    <scope>NUCLEOTIDE SEQUENCE</scope>
    <source>
        <strain evidence="2">NBRC 110071</strain>
    </source>
</reference>
<sequence length="323" mass="36372">MGKKMQGYPKPENERTRLTTLRSLNILDTEPEERFDRYTRLCTKLFNVPIALVSLMDDERQWFKSRQGMVLEESVRDSSFCSRVVFDGAPLVVENALEDPGFIQNPLVTDFPSVRFYAGYPLFHSNGTCLGTLCLMDQLPRRFTDHDLESLNDMATMVERELSTLHLATSCELTSLSNRRGFIALAHQAFNVCVREQIPLSIVFFNLNKFKHINDQYGRAEGDLALKAFAELLKDSFRDSDLVARLSGDEFVALLTSTNASQAQEAIDRFQMSVVNYNSNSGNAYEIDFSSGALSIIPDSDEQFEALLARADGLMSQNKKANG</sequence>
<dbReference type="Gene3D" id="3.30.70.270">
    <property type="match status" value="1"/>
</dbReference>
<name>A0AA37S9Y5_9GAMM</name>
<accession>A0AA37S9Y5</accession>
<evidence type="ECO:0000259" key="1">
    <source>
        <dbReference type="PROSITE" id="PS50887"/>
    </source>
</evidence>
<dbReference type="SUPFAM" id="SSF55073">
    <property type="entry name" value="Nucleotide cyclase"/>
    <property type="match status" value="1"/>
</dbReference>
<dbReference type="EMBL" id="BSNM01000009">
    <property type="protein sequence ID" value="GLQ30797.1"/>
    <property type="molecule type" value="Genomic_DNA"/>
</dbReference>
<dbReference type="Pfam" id="PF00990">
    <property type="entry name" value="GGDEF"/>
    <property type="match status" value="1"/>
</dbReference>
<feature type="domain" description="GGDEF" evidence="1">
    <location>
        <begin position="198"/>
        <end position="323"/>
    </location>
</feature>
<evidence type="ECO:0000313" key="3">
    <source>
        <dbReference type="Proteomes" id="UP001161389"/>
    </source>
</evidence>
<dbReference type="InterPro" id="IPR029016">
    <property type="entry name" value="GAF-like_dom_sf"/>
</dbReference>
<proteinExistence type="predicted"/>
<dbReference type="InterPro" id="IPR000160">
    <property type="entry name" value="GGDEF_dom"/>
</dbReference>
<dbReference type="Gene3D" id="3.30.450.40">
    <property type="match status" value="1"/>
</dbReference>
<dbReference type="SMART" id="SM00267">
    <property type="entry name" value="GGDEF"/>
    <property type="match status" value="1"/>
</dbReference>
<dbReference type="PANTHER" id="PTHR43102">
    <property type="entry name" value="SLR1143 PROTEIN"/>
    <property type="match status" value="1"/>
</dbReference>
<dbReference type="Pfam" id="PF01590">
    <property type="entry name" value="GAF"/>
    <property type="match status" value="1"/>
</dbReference>
<evidence type="ECO:0000313" key="2">
    <source>
        <dbReference type="EMBL" id="GLQ30797.1"/>
    </source>
</evidence>
<reference evidence="2" key="2">
    <citation type="submission" date="2023-01" db="EMBL/GenBank/DDBJ databases">
        <title>Draft genome sequence of Litoribrevibacter albus strain NBRC 110071.</title>
        <authorList>
            <person name="Sun Q."/>
            <person name="Mori K."/>
        </authorList>
    </citation>
    <scope>NUCLEOTIDE SEQUENCE</scope>
    <source>
        <strain evidence="2">NBRC 110071</strain>
    </source>
</reference>
<dbReference type="InterPro" id="IPR043128">
    <property type="entry name" value="Rev_trsase/Diguanyl_cyclase"/>
</dbReference>
<keyword evidence="3" id="KW-1185">Reference proteome</keyword>
<dbReference type="InterPro" id="IPR029787">
    <property type="entry name" value="Nucleotide_cyclase"/>
</dbReference>
<protein>
    <submittedName>
        <fullName evidence="2">GGDEF domain-containing protein</fullName>
    </submittedName>
</protein>
<dbReference type="Proteomes" id="UP001161389">
    <property type="component" value="Unassembled WGS sequence"/>
</dbReference>
<dbReference type="PROSITE" id="PS50887">
    <property type="entry name" value="GGDEF"/>
    <property type="match status" value="1"/>
</dbReference>
<dbReference type="NCBIfam" id="TIGR00254">
    <property type="entry name" value="GGDEF"/>
    <property type="match status" value="1"/>
</dbReference>
<dbReference type="CDD" id="cd01949">
    <property type="entry name" value="GGDEF"/>
    <property type="match status" value="1"/>
</dbReference>
<dbReference type="InterPro" id="IPR003018">
    <property type="entry name" value="GAF"/>
</dbReference>
<dbReference type="AlphaFoldDB" id="A0AA37S9Y5"/>
<dbReference type="SUPFAM" id="SSF55781">
    <property type="entry name" value="GAF domain-like"/>
    <property type="match status" value="1"/>
</dbReference>